<reference evidence="6 7" key="1">
    <citation type="submission" date="2020-08" db="EMBL/GenBank/DDBJ databases">
        <title>Sequencing the genomes of 1000 actinobacteria strains.</title>
        <authorList>
            <person name="Klenk H.-P."/>
        </authorList>
    </citation>
    <scope>NUCLEOTIDE SEQUENCE [LARGE SCALE GENOMIC DNA]</scope>
    <source>
        <strain evidence="6 7">DSM 45823</strain>
    </source>
</reference>
<dbReference type="EMBL" id="JACJII010000001">
    <property type="protein sequence ID" value="MBA9003557.1"/>
    <property type="molecule type" value="Genomic_DNA"/>
</dbReference>
<keyword evidence="1 3" id="KW-0378">Hydrolase</keyword>
<sequence>MTARRRIRAVWLLLPVLLVAAVIVAVTRDSGGPDDPPADGGPRPPEHGAWFGAYVDPAGGDFSQEGLIGALADYERRIGGPLDLVRTYYPWDKDFPREIDRRVVGNGQVLMIGWGGTRLARILSGRQDGLIRERARGLAGLRGPVLLAWRGEMDRPNLRDEIRTPADYVAAWRRIRRIFAEEGARNVGWVWCPTAEGFADGRAQRYYPGDDQVDWLCADGYAFPDLVPPERIFDAFTGWARGRPGKPVVIGEYGAESHDGRRADWLRAFGAYVRRNPQIKAVAYYDRHHRHSEQTMMYYSLRDDPASMAAFRDLADDPYFDPQRRRRRG</sequence>
<dbReference type="SUPFAM" id="SSF51445">
    <property type="entry name" value="(Trans)glycosidases"/>
    <property type="match status" value="1"/>
</dbReference>
<protein>
    <recommendedName>
        <fullName evidence="5">GH26 domain-containing protein</fullName>
    </recommendedName>
</protein>
<feature type="domain" description="GH26" evidence="5">
    <location>
        <begin position="31"/>
        <end position="311"/>
    </location>
</feature>
<proteinExistence type="inferred from homology"/>
<evidence type="ECO:0000313" key="7">
    <source>
        <dbReference type="Proteomes" id="UP000539313"/>
    </source>
</evidence>
<dbReference type="InterPro" id="IPR022790">
    <property type="entry name" value="GH26_dom"/>
</dbReference>
<feature type="region of interest" description="Disordered" evidence="4">
    <location>
        <begin position="30"/>
        <end position="49"/>
    </location>
</feature>
<evidence type="ECO:0000313" key="6">
    <source>
        <dbReference type="EMBL" id="MBA9003557.1"/>
    </source>
</evidence>
<dbReference type="GO" id="GO:0004553">
    <property type="term" value="F:hydrolase activity, hydrolyzing O-glycosyl compounds"/>
    <property type="evidence" value="ECO:0007669"/>
    <property type="project" value="InterPro"/>
</dbReference>
<dbReference type="PROSITE" id="PS51764">
    <property type="entry name" value="GH26"/>
    <property type="match status" value="1"/>
</dbReference>
<gene>
    <name evidence="6" type="ORF">HNR21_002439</name>
</gene>
<keyword evidence="7" id="KW-1185">Reference proteome</keyword>
<dbReference type="Gene3D" id="3.20.20.80">
    <property type="entry name" value="Glycosidases"/>
    <property type="match status" value="1"/>
</dbReference>
<evidence type="ECO:0000256" key="3">
    <source>
        <dbReference type="PROSITE-ProRule" id="PRU01100"/>
    </source>
</evidence>
<comment type="similarity">
    <text evidence="3">Belongs to the glycosyl hydrolase 26 family.</text>
</comment>
<evidence type="ECO:0000256" key="4">
    <source>
        <dbReference type="SAM" id="MobiDB-lite"/>
    </source>
</evidence>
<evidence type="ECO:0000256" key="1">
    <source>
        <dbReference type="ARBA" id="ARBA00022801"/>
    </source>
</evidence>
<dbReference type="Proteomes" id="UP000539313">
    <property type="component" value="Unassembled WGS sequence"/>
</dbReference>
<evidence type="ECO:0000259" key="5">
    <source>
        <dbReference type="PROSITE" id="PS51764"/>
    </source>
</evidence>
<dbReference type="AlphaFoldDB" id="A0A7W3R8D7"/>
<organism evidence="6 7">
    <name type="scientific">Thermomonospora cellulosilytica</name>
    <dbReference type="NCBI Taxonomy" id="1411118"/>
    <lineage>
        <taxon>Bacteria</taxon>
        <taxon>Bacillati</taxon>
        <taxon>Actinomycetota</taxon>
        <taxon>Actinomycetes</taxon>
        <taxon>Streptosporangiales</taxon>
        <taxon>Thermomonosporaceae</taxon>
        <taxon>Thermomonospora</taxon>
    </lineage>
</organism>
<keyword evidence="2 3" id="KW-0326">Glycosidase</keyword>
<dbReference type="InterPro" id="IPR017853">
    <property type="entry name" value="GH"/>
</dbReference>
<accession>A0A7W3R8D7</accession>
<name>A0A7W3R8D7_9ACTN</name>
<feature type="active site" description="Nucleophile" evidence="3">
    <location>
        <position position="252"/>
    </location>
</feature>
<feature type="active site" description="Proton donor" evidence="3">
    <location>
        <position position="152"/>
    </location>
</feature>
<comment type="caution">
    <text evidence="6">The sequence shown here is derived from an EMBL/GenBank/DDBJ whole genome shotgun (WGS) entry which is preliminary data.</text>
</comment>
<evidence type="ECO:0000256" key="2">
    <source>
        <dbReference type="ARBA" id="ARBA00023295"/>
    </source>
</evidence>
<dbReference type="RefSeq" id="WP_182705270.1">
    <property type="nucleotide sequence ID" value="NZ_JACJII010000001.1"/>
</dbReference>